<reference evidence="2" key="2">
    <citation type="submission" date="2023-05" db="EMBL/GenBank/DDBJ databases">
        <authorList>
            <consortium name="Lawrence Berkeley National Laboratory"/>
            <person name="Steindorff A."/>
            <person name="Hensen N."/>
            <person name="Bonometti L."/>
            <person name="Westerberg I."/>
            <person name="Brannstrom I.O."/>
            <person name="Guillou S."/>
            <person name="Cros-Aarteil S."/>
            <person name="Calhoun S."/>
            <person name="Haridas S."/>
            <person name="Kuo A."/>
            <person name="Mondo S."/>
            <person name="Pangilinan J."/>
            <person name="Riley R."/>
            <person name="Labutti K."/>
            <person name="Andreopoulos B."/>
            <person name="Lipzen A."/>
            <person name="Chen C."/>
            <person name="Yanf M."/>
            <person name="Daum C."/>
            <person name="Ng V."/>
            <person name="Clum A."/>
            <person name="Ohm R."/>
            <person name="Martin F."/>
            <person name="Silar P."/>
            <person name="Natvig D."/>
            <person name="Lalanne C."/>
            <person name="Gautier V."/>
            <person name="Ament-Velasquez S.L."/>
            <person name="Kruys A."/>
            <person name="Hutchinson M.I."/>
            <person name="Powell A.J."/>
            <person name="Barry K."/>
            <person name="Miller A.N."/>
            <person name="Grigoriev I.V."/>
            <person name="Debuchy R."/>
            <person name="Gladieux P."/>
            <person name="Thoren M.H."/>
            <person name="Johannesson H."/>
        </authorList>
    </citation>
    <scope>NUCLEOTIDE SEQUENCE</scope>
    <source>
        <strain evidence="2">CBS 892.96</strain>
    </source>
</reference>
<evidence type="ECO:0000256" key="1">
    <source>
        <dbReference type="SAM" id="Phobius"/>
    </source>
</evidence>
<gene>
    <name evidence="2" type="ORF">QBC36DRAFT_15624</name>
</gene>
<name>A0AAN6WF89_9PEZI</name>
<keyword evidence="3" id="KW-1185">Reference proteome</keyword>
<sequence length="237" mass="26219">MHTAIWLESFTALGQIANGTLVGLPVIVYHFISNTCFLLFLLFFLHSSLLFRFVGWHRLYGSCLSCTNAHEWSIRSDSNRPAQEPRCHRLVAMGQRPSIHAPGPNRGGFPVGWLGMGCSRLRRRAYRRRSETGDSPHLTIANPTTALLLDGDRSASLSLTGLVCDLTSAVLKFQAGIPLEWAHWHWGPFLLEALPMPSLPICRGLVSGHSPAASLDPDPLVFLFDGEWCLPCLSYVA</sequence>
<dbReference type="Proteomes" id="UP001302321">
    <property type="component" value="Unassembled WGS sequence"/>
</dbReference>
<accession>A0AAN6WF89</accession>
<keyword evidence="1" id="KW-0472">Membrane</keyword>
<dbReference type="EMBL" id="MU866095">
    <property type="protein sequence ID" value="KAK4180746.1"/>
    <property type="molecule type" value="Genomic_DNA"/>
</dbReference>
<keyword evidence="1" id="KW-1133">Transmembrane helix</keyword>
<dbReference type="AlphaFoldDB" id="A0AAN6WF89"/>
<evidence type="ECO:0000313" key="2">
    <source>
        <dbReference type="EMBL" id="KAK4180746.1"/>
    </source>
</evidence>
<feature type="transmembrane region" description="Helical" evidence="1">
    <location>
        <begin position="27"/>
        <end position="51"/>
    </location>
</feature>
<comment type="caution">
    <text evidence="2">The sequence shown here is derived from an EMBL/GenBank/DDBJ whole genome shotgun (WGS) entry which is preliminary data.</text>
</comment>
<evidence type="ECO:0000313" key="3">
    <source>
        <dbReference type="Proteomes" id="UP001302321"/>
    </source>
</evidence>
<keyword evidence="1" id="KW-0812">Transmembrane</keyword>
<reference evidence="2" key="1">
    <citation type="journal article" date="2023" name="Mol. Phylogenet. Evol.">
        <title>Genome-scale phylogeny and comparative genomics of the fungal order Sordariales.</title>
        <authorList>
            <person name="Hensen N."/>
            <person name="Bonometti L."/>
            <person name="Westerberg I."/>
            <person name="Brannstrom I.O."/>
            <person name="Guillou S."/>
            <person name="Cros-Aarteil S."/>
            <person name="Calhoun S."/>
            <person name="Haridas S."/>
            <person name="Kuo A."/>
            <person name="Mondo S."/>
            <person name="Pangilinan J."/>
            <person name="Riley R."/>
            <person name="LaButti K."/>
            <person name="Andreopoulos B."/>
            <person name="Lipzen A."/>
            <person name="Chen C."/>
            <person name="Yan M."/>
            <person name="Daum C."/>
            <person name="Ng V."/>
            <person name="Clum A."/>
            <person name="Steindorff A."/>
            <person name="Ohm R.A."/>
            <person name="Martin F."/>
            <person name="Silar P."/>
            <person name="Natvig D.O."/>
            <person name="Lalanne C."/>
            <person name="Gautier V."/>
            <person name="Ament-Velasquez S.L."/>
            <person name="Kruys A."/>
            <person name="Hutchinson M.I."/>
            <person name="Powell A.J."/>
            <person name="Barry K."/>
            <person name="Miller A.N."/>
            <person name="Grigoriev I.V."/>
            <person name="Debuchy R."/>
            <person name="Gladieux P."/>
            <person name="Hiltunen Thoren M."/>
            <person name="Johannesson H."/>
        </authorList>
    </citation>
    <scope>NUCLEOTIDE SEQUENCE</scope>
    <source>
        <strain evidence="2">CBS 892.96</strain>
    </source>
</reference>
<proteinExistence type="predicted"/>
<protein>
    <submittedName>
        <fullName evidence="2">Uncharacterized protein</fullName>
    </submittedName>
</protein>
<organism evidence="2 3">
    <name type="scientific">Triangularia setosa</name>
    <dbReference type="NCBI Taxonomy" id="2587417"/>
    <lineage>
        <taxon>Eukaryota</taxon>
        <taxon>Fungi</taxon>
        <taxon>Dikarya</taxon>
        <taxon>Ascomycota</taxon>
        <taxon>Pezizomycotina</taxon>
        <taxon>Sordariomycetes</taxon>
        <taxon>Sordariomycetidae</taxon>
        <taxon>Sordariales</taxon>
        <taxon>Podosporaceae</taxon>
        <taxon>Triangularia</taxon>
    </lineage>
</organism>